<accession>X1U1R3</accession>
<dbReference type="InterPro" id="IPR010181">
    <property type="entry name" value="CGCAxxGCC_motif"/>
</dbReference>
<dbReference type="Pfam" id="PF09719">
    <property type="entry name" value="C_GCAxxG_C_C"/>
    <property type="match status" value="1"/>
</dbReference>
<dbReference type="AlphaFoldDB" id="X1U1R3"/>
<reference evidence="1" key="1">
    <citation type="journal article" date="2014" name="Front. Microbiol.">
        <title>High frequency of phylogenetically diverse reductive dehalogenase-homologous genes in deep subseafloor sedimentary metagenomes.</title>
        <authorList>
            <person name="Kawai M."/>
            <person name="Futagami T."/>
            <person name="Toyoda A."/>
            <person name="Takaki Y."/>
            <person name="Nishi S."/>
            <person name="Hori S."/>
            <person name="Arai W."/>
            <person name="Tsubouchi T."/>
            <person name="Morono Y."/>
            <person name="Uchiyama I."/>
            <person name="Ito T."/>
            <person name="Fujiyama A."/>
            <person name="Inagaki F."/>
            <person name="Takami H."/>
        </authorList>
    </citation>
    <scope>NUCLEOTIDE SEQUENCE</scope>
    <source>
        <strain evidence="1">Expedition CK06-06</strain>
    </source>
</reference>
<protein>
    <recommendedName>
        <fullName evidence="2">C_GCAxxG_C_C family protein</fullName>
    </recommendedName>
</protein>
<sequence>MADYEALKKKVQELAERVWDDQGIEARFRKLVQEGIPGKINNRDEIISHKHEILDRVQRLGEEYEYLSHSCAKGSALAVMHEFGLGNMEIIKALSPFPGFGMTGWICGGVTGGLIALGLYFGSDDLVNYEATGLTMTAARKFIPRFEEEVGTILCPKIQEDVIFGSYLDPRGSQENFEAFKKAKGYEKCALPPGIGARIAVQIIIESMFDEYHI</sequence>
<dbReference type="EMBL" id="BARW01011339">
    <property type="protein sequence ID" value="GAI86239.1"/>
    <property type="molecule type" value="Genomic_DNA"/>
</dbReference>
<proteinExistence type="predicted"/>
<comment type="caution">
    <text evidence="1">The sequence shown here is derived from an EMBL/GenBank/DDBJ whole genome shotgun (WGS) entry which is preliminary data.</text>
</comment>
<evidence type="ECO:0000313" key="1">
    <source>
        <dbReference type="EMBL" id="GAI86239.1"/>
    </source>
</evidence>
<organism evidence="1">
    <name type="scientific">marine sediment metagenome</name>
    <dbReference type="NCBI Taxonomy" id="412755"/>
    <lineage>
        <taxon>unclassified sequences</taxon>
        <taxon>metagenomes</taxon>
        <taxon>ecological metagenomes</taxon>
    </lineage>
</organism>
<name>X1U1R3_9ZZZZ</name>
<gene>
    <name evidence="1" type="ORF">S12H4_21908</name>
</gene>
<evidence type="ECO:0008006" key="2">
    <source>
        <dbReference type="Google" id="ProtNLM"/>
    </source>
</evidence>